<dbReference type="SMART" id="SM00842">
    <property type="entry name" value="FtsA"/>
    <property type="match status" value="1"/>
</dbReference>
<dbReference type="InterPro" id="IPR043129">
    <property type="entry name" value="ATPase_NBD"/>
</dbReference>
<dbReference type="InterPro" id="IPR050696">
    <property type="entry name" value="FtsA/MreB"/>
</dbReference>
<dbReference type="PANTHER" id="PTHR32432:SF4">
    <property type="entry name" value="CELL DIVISION PROTEIN FTSA"/>
    <property type="match status" value="1"/>
</dbReference>
<dbReference type="EMBL" id="RGET01000017">
    <property type="protein sequence ID" value="NBN87839.1"/>
    <property type="molecule type" value="Genomic_DNA"/>
</dbReference>
<reference evidence="8" key="1">
    <citation type="submission" date="2018-10" db="EMBL/GenBank/DDBJ databases">
        <title>Iterative Subtractive Binning of Freshwater Chronoseries Metagenomes Recovers Nearly Complete Genomes from over Four Hundred Novel Species.</title>
        <authorList>
            <person name="Rodriguez-R L.M."/>
            <person name="Tsementzi D."/>
            <person name="Luo C."/>
            <person name="Konstantinidis K.T."/>
        </authorList>
    </citation>
    <scope>NUCLEOTIDE SEQUENCE</scope>
    <source>
        <strain evidence="8">WB7_6_001</strain>
    </source>
</reference>
<dbReference type="Gene3D" id="3.30.420.40">
    <property type="match status" value="1"/>
</dbReference>
<evidence type="ECO:0000256" key="4">
    <source>
        <dbReference type="ARBA" id="ARBA00023306"/>
    </source>
</evidence>
<organism evidence="8 9">
    <name type="scientific">Candidatus Fonsibacter lacus</name>
    <dbReference type="NCBI Taxonomy" id="2576439"/>
    <lineage>
        <taxon>Bacteria</taxon>
        <taxon>Pseudomonadati</taxon>
        <taxon>Pseudomonadota</taxon>
        <taxon>Alphaproteobacteria</taxon>
        <taxon>Candidatus Pelagibacterales</taxon>
        <taxon>Candidatus Pelagibacterales incertae sedis</taxon>
        <taxon>Candidatus Fonsibacter</taxon>
    </lineage>
</organism>
<dbReference type="NCBIfam" id="TIGR01174">
    <property type="entry name" value="ftsA"/>
    <property type="match status" value="1"/>
</dbReference>
<dbReference type="PIRSF" id="PIRSF003101">
    <property type="entry name" value="FtsA"/>
    <property type="match status" value="1"/>
</dbReference>
<evidence type="ECO:0000256" key="2">
    <source>
        <dbReference type="ARBA" id="ARBA00022618"/>
    </source>
</evidence>
<dbReference type="Proteomes" id="UP000713222">
    <property type="component" value="Unassembled WGS sequence"/>
</dbReference>
<keyword evidence="2 5" id="KW-0132">Cell division</keyword>
<sequence>MIQKNELIASIDIGSSKTKCLIAKLKNNQIEILGKSIVASKGITKGLVTNFHEANLTVRECLEIAEKQASISLDNIIINAEFENISSNLLTEYKSVHGDQIEHEKDIQALIHIAVDEIVKNNKDKAILHIFSSNYKIDKKINVENPVGFKANIFSADIHAVLAEHTAINNLKNIINSCELSVENYIFGTYALGLSFLNQEDLNEGVICIDFGKDKTSFAVFENSTLSYVGVIPYGSNQVSKDLAKVLDIKIEVAERIKVECGECVLNESIKDNIEYLPVHLFPDDDFRKISKTMVNTIINSRIEEILQLIYRKIKSYNLIDIKTKKIYLSGRGSNLIGLTSLVKRYFSQRTELVLQKKHDDQNLVNNLSQDFLVCYGIVKNYFYGFPSEALPIKFKNTGFFSRLLSIFQK</sequence>
<dbReference type="InterPro" id="IPR003494">
    <property type="entry name" value="SHS2_FtsA"/>
</dbReference>
<dbReference type="GO" id="GO:0009898">
    <property type="term" value="C:cytoplasmic side of plasma membrane"/>
    <property type="evidence" value="ECO:0007669"/>
    <property type="project" value="UniProtKB-UniRule"/>
</dbReference>
<dbReference type="Gene3D" id="3.30.1490.110">
    <property type="match status" value="1"/>
</dbReference>
<dbReference type="Pfam" id="PF02491">
    <property type="entry name" value="SHS2_FTSA"/>
    <property type="match status" value="1"/>
</dbReference>
<comment type="function">
    <text evidence="5 6">Cell division protein that is involved in the assembly of the Z ring. May serve as a membrane anchor for the Z ring.</text>
</comment>
<dbReference type="GO" id="GO:0032153">
    <property type="term" value="C:cell division site"/>
    <property type="evidence" value="ECO:0007669"/>
    <property type="project" value="UniProtKB-UniRule"/>
</dbReference>
<dbReference type="GO" id="GO:0043093">
    <property type="term" value="P:FtsZ-dependent cytokinesis"/>
    <property type="evidence" value="ECO:0007669"/>
    <property type="project" value="UniProtKB-UniRule"/>
</dbReference>
<evidence type="ECO:0000259" key="7">
    <source>
        <dbReference type="SMART" id="SM00842"/>
    </source>
</evidence>
<evidence type="ECO:0000256" key="5">
    <source>
        <dbReference type="HAMAP-Rule" id="MF_02033"/>
    </source>
</evidence>
<accession>A0A964V0A7</accession>
<dbReference type="SUPFAM" id="SSF53067">
    <property type="entry name" value="Actin-like ATPase domain"/>
    <property type="match status" value="2"/>
</dbReference>
<evidence type="ECO:0000313" key="8">
    <source>
        <dbReference type="EMBL" id="NBN87839.1"/>
    </source>
</evidence>
<feature type="domain" description="SHS2" evidence="7">
    <location>
        <begin position="8"/>
        <end position="196"/>
    </location>
</feature>
<dbReference type="PANTHER" id="PTHR32432">
    <property type="entry name" value="CELL DIVISION PROTEIN FTSA-RELATED"/>
    <property type="match status" value="1"/>
</dbReference>
<dbReference type="AlphaFoldDB" id="A0A964V0A7"/>
<dbReference type="InterPro" id="IPR020823">
    <property type="entry name" value="Cell_div_FtsA"/>
</dbReference>
<protein>
    <recommendedName>
        <fullName evidence="5 6">Cell division protein FtsA</fullName>
    </recommendedName>
</protein>
<gene>
    <name evidence="5 8" type="primary">ftsA</name>
    <name evidence="8" type="ORF">EBV32_01950</name>
</gene>
<dbReference type="HAMAP" id="MF_02033">
    <property type="entry name" value="FtsA"/>
    <property type="match status" value="1"/>
</dbReference>
<evidence type="ECO:0000256" key="6">
    <source>
        <dbReference type="PIRNR" id="PIRNR003101"/>
    </source>
</evidence>
<evidence type="ECO:0000256" key="3">
    <source>
        <dbReference type="ARBA" id="ARBA00023136"/>
    </source>
</evidence>
<keyword evidence="4 5" id="KW-0131">Cell cycle</keyword>
<comment type="subunit">
    <text evidence="5">Self-interacts. Interacts with FtsZ.</text>
</comment>
<comment type="similarity">
    <text evidence="5 6">Belongs to the FtsA/MreB family.</text>
</comment>
<comment type="caution">
    <text evidence="8">The sequence shown here is derived from an EMBL/GenBank/DDBJ whole genome shotgun (WGS) entry which is preliminary data.</text>
</comment>
<dbReference type="Pfam" id="PF14450">
    <property type="entry name" value="FtsA"/>
    <property type="match status" value="1"/>
</dbReference>
<keyword evidence="3 5" id="KW-0472">Membrane</keyword>
<evidence type="ECO:0000256" key="1">
    <source>
        <dbReference type="ARBA" id="ARBA00022475"/>
    </source>
</evidence>
<proteinExistence type="inferred from homology"/>
<comment type="subcellular location">
    <subcellularLocation>
        <location evidence="5">Cell membrane</location>
        <topology evidence="5">Peripheral membrane protein</topology>
        <orientation evidence="5">Cytoplasmic side</orientation>
    </subcellularLocation>
    <text evidence="5">Localizes to the Z ring in an FtsZ-dependent manner. Targeted to the membrane through a conserved C-terminal amphipathic helix.</text>
</comment>
<keyword evidence="1 5" id="KW-1003">Cell membrane</keyword>
<evidence type="ECO:0000313" key="9">
    <source>
        <dbReference type="Proteomes" id="UP000713222"/>
    </source>
</evidence>
<name>A0A964V0A7_9PROT</name>